<name>A0ABS3YMB5_9BACT</name>
<protein>
    <submittedName>
        <fullName evidence="2">SDR family oxidoreductase</fullName>
    </submittedName>
</protein>
<accession>A0ABS3YMB5</accession>
<dbReference type="PANTHER" id="PTHR43245:SF13">
    <property type="entry name" value="UDP-D-APIOSE_UDP-D-XYLOSE SYNTHASE 2"/>
    <property type="match status" value="1"/>
</dbReference>
<evidence type="ECO:0000313" key="2">
    <source>
        <dbReference type="EMBL" id="MBO9199013.1"/>
    </source>
</evidence>
<dbReference type="InterPro" id="IPR050177">
    <property type="entry name" value="Lipid_A_modif_metabolic_enz"/>
</dbReference>
<keyword evidence="3" id="KW-1185">Reference proteome</keyword>
<dbReference type="RefSeq" id="WP_209137093.1">
    <property type="nucleotide sequence ID" value="NZ_JAGHKO010000001.1"/>
</dbReference>
<dbReference type="PANTHER" id="PTHR43245">
    <property type="entry name" value="BIFUNCTIONAL POLYMYXIN RESISTANCE PROTEIN ARNA"/>
    <property type="match status" value="1"/>
</dbReference>
<dbReference type="InterPro" id="IPR001509">
    <property type="entry name" value="Epimerase_deHydtase"/>
</dbReference>
<organism evidence="2 3">
    <name type="scientific">Niastella soli</name>
    <dbReference type="NCBI Taxonomy" id="2821487"/>
    <lineage>
        <taxon>Bacteria</taxon>
        <taxon>Pseudomonadati</taxon>
        <taxon>Bacteroidota</taxon>
        <taxon>Chitinophagia</taxon>
        <taxon>Chitinophagales</taxon>
        <taxon>Chitinophagaceae</taxon>
        <taxon>Niastella</taxon>
    </lineage>
</organism>
<dbReference type="CDD" id="cd08946">
    <property type="entry name" value="SDR_e"/>
    <property type="match status" value="1"/>
</dbReference>
<dbReference type="EMBL" id="JAGHKO010000001">
    <property type="protein sequence ID" value="MBO9199013.1"/>
    <property type="molecule type" value="Genomic_DNA"/>
</dbReference>
<reference evidence="2 3" key="1">
    <citation type="submission" date="2021-03" db="EMBL/GenBank/DDBJ databases">
        <title>Assistant Professor.</title>
        <authorList>
            <person name="Huq M.A."/>
        </authorList>
    </citation>
    <scope>NUCLEOTIDE SEQUENCE [LARGE SCALE GENOMIC DNA]</scope>
    <source>
        <strain evidence="2 3">MAH-29</strain>
    </source>
</reference>
<dbReference type="Pfam" id="PF01370">
    <property type="entry name" value="Epimerase"/>
    <property type="match status" value="1"/>
</dbReference>
<evidence type="ECO:0000313" key="3">
    <source>
        <dbReference type="Proteomes" id="UP000677244"/>
    </source>
</evidence>
<dbReference type="InterPro" id="IPR036291">
    <property type="entry name" value="NAD(P)-bd_dom_sf"/>
</dbReference>
<dbReference type="Proteomes" id="UP000677244">
    <property type="component" value="Unassembled WGS sequence"/>
</dbReference>
<comment type="caution">
    <text evidence="2">The sequence shown here is derived from an EMBL/GenBank/DDBJ whole genome shotgun (WGS) entry which is preliminary data.</text>
</comment>
<sequence length="296" mass="33430">MKAAVIGCNGYIGKHLSLFLQQQGWEVYGYGKKPTCDLNISGYTSLDIQLKSDFDRFDTQVDYVFYFSGITGTAAAYNTYENYIDVNEKGLLHLLNKVRTASQKPRIVFPSSRLVYKGVANTLLSEDAEKEFKTIYALNKWFGEQVVQQFSNYFDVPFSIFRICVPYGNLFADSYSYGTIGFFLTKAKAGEPITLFGEGEPKRTFTHVEDICLQIYHALSKEGSVNNTLNISGETFSLKEVAEQIAAKYSVTVEFKDWPKMDASLESGDTIFDGSRISQLIQKPLKNSFQTWLQSI</sequence>
<proteinExistence type="predicted"/>
<feature type="domain" description="NAD-dependent epimerase/dehydratase" evidence="1">
    <location>
        <begin position="4"/>
        <end position="231"/>
    </location>
</feature>
<dbReference type="Gene3D" id="3.40.50.720">
    <property type="entry name" value="NAD(P)-binding Rossmann-like Domain"/>
    <property type="match status" value="1"/>
</dbReference>
<gene>
    <name evidence="2" type="ORF">J7I42_01975</name>
</gene>
<dbReference type="SUPFAM" id="SSF51735">
    <property type="entry name" value="NAD(P)-binding Rossmann-fold domains"/>
    <property type="match status" value="1"/>
</dbReference>
<evidence type="ECO:0000259" key="1">
    <source>
        <dbReference type="Pfam" id="PF01370"/>
    </source>
</evidence>